<sequence>MAHEDAVHTWSSLEEQVDALVHVHMPLLDSAQEYVAITTSTLEGNDWSSSVRLLAFDPSTGHIDHLHAIRLPTTAGSLAWDAAMGLLVAAGDDGDLYFLTFDCSLMKWLLVVPPQSHGHDDLISSVHVGTAASSLASGSWDLSVKLWNLETVALVQQLKGHTEKVWAVQWSLHAPDLLASASQDRTVHLWDVRATSPSVIETPFAALAVAWHPKQEHVFTTGLEDGSIYSFDMRVPTAPLSALVNRHAGGVHGVVYKENGAAMASYADDATVRLYQPDNEPACLPRHTYNMHTDYVRGFAWLNDKFVVSSSFDKSVHFWQPNLDD</sequence>
<reference evidence="7 8" key="1">
    <citation type="submission" date="2019-03" db="EMBL/GenBank/DDBJ databases">
        <authorList>
            <person name="Gaulin E."/>
            <person name="Dumas B."/>
        </authorList>
    </citation>
    <scope>NUCLEOTIDE SEQUENCE [LARGE SCALE GENOMIC DNA]</scope>
    <source>
        <strain evidence="7">CBS 568.67</strain>
    </source>
</reference>
<dbReference type="SMART" id="SM00320">
    <property type="entry name" value="WD40"/>
    <property type="match status" value="5"/>
</dbReference>
<dbReference type="InterPro" id="IPR020472">
    <property type="entry name" value="WD40_PAC1"/>
</dbReference>
<keyword evidence="3 5" id="KW-0853">WD repeat</keyword>
<dbReference type="PANTHER" id="PTHR46853">
    <property type="entry name" value="METHYLOSOME PROTEIN 50"/>
    <property type="match status" value="1"/>
</dbReference>
<gene>
    <name evidence="7" type="primary">Aste57867_5910</name>
    <name evidence="6" type="ORF">As57867_005896</name>
    <name evidence="7" type="ORF">ASTE57867_5910</name>
</gene>
<dbReference type="GO" id="GO:0034709">
    <property type="term" value="C:methylosome"/>
    <property type="evidence" value="ECO:0007669"/>
    <property type="project" value="TreeGrafter"/>
</dbReference>
<evidence type="ECO:0000256" key="2">
    <source>
        <dbReference type="ARBA" id="ARBA00022490"/>
    </source>
</evidence>
<protein>
    <submittedName>
        <fullName evidence="7">Aste57867_5910 protein</fullName>
    </submittedName>
</protein>
<dbReference type="OrthoDB" id="10260946at2759"/>
<dbReference type="PANTHER" id="PTHR46853:SF1">
    <property type="entry name" value="METHYLOSOME PROTEIN 50"/>
    <property type="match status" value="1"/>
</dbReference>
<dbReference type="Gene3D" id="2.130.10.10">
    <property type="entry name" value="YVTN repeat-like/Quinoprotein amine dehydrogenase"/>
    <property type="match status" value="1"/>
</dbReference>
<dbReference type="InterPro" id="IPR052139">
    <property type="entry name" value="Methylosome_Comp_WDR77"/>
</dbReference>
<dbReference type="PROSITE" id="PS50082">
    <property type="entry name" value="WD_REPEATS_2"/>
    <property type="match status" value="3"/>
</dbReference>
<dbReference type="EMBL" id="CAADRA010002255">
    <property type="protein sequence ID" value="VFT82931.1"/>
    <property type="molecule type" value="Genomic_DNA"/>
</dbReference>
<keyword evidence="8" id="KW-1185">Reference proteome</keyword>
<comment type="subcellular location">
    <subcellularLocation>
        <location evidence="1">Cytoplasm</location>
    </subcellularLocation>
</comment>
<dbReference type="InterPro" id="IPR036322">
    <property type="entry name" value="WD40_repeat_dom_sf"/>
</dbReference>
<evidence type="ECO:0000256" key="3">
    <source>
        <dbReference type="ARBA" id="ARBA00022574"/>
    </source>
</evidence>
<dbReference type="SUPFAM" id="SSF50978">
    <property type="entry name" value="WD40 repeat-like"/>
    <property type="match status" value="1"/>
</dbReference>
<evidence type="ECO:0000313" key="6">
    <source>
        <dbReference type="EMBL" id="KAF0709471.1"/>
    </source>
</evidence>
<dbReference type="InterPro" id="IPR019775">
    <property type="entry name" value="WD40_repeat_CS"/>
</dbReference>
<feature type="repeat" description="WD" evidence="5">
    <location>
        <begin position="116"/>
        <end position="157"/>
    </location>
</feature>
<name>A0A485KDK9_9STRA</name>
<keyword evidence="2" id="KW-0963">Cytoplasm</keyword>
<evidence type="ECO:0000256" key="5">
    <source>
        <dbReference type="PROSITE-ProRule" id="PRU00221"/>
    </source>
</evidence>
<evidence type="ECO:0000256" key="1">
    <source>
        <dbReference type="ARBA" id="ARBA00004496"/>
    </source>
</evidence>
<dbReference type="InterPro" id="IPR015943">
    <property type="entry name" value="WD40/YVTN_repeat-like_dom_sf"/>
</dbReference>
<evidence type="ECO:0000256" key="4">
    <source>
        <dbReference type="ARBA" id="ARBA00022737"/>
    </source>
</evidence>
<dbReference type="PRINTS" id="PR00320">
    <property type="entry name" value="GPROTEINBRPT"/>
</dbReference>
<dbReference type="Proteomes" id="UP000332933">
    <property type="component" value="Unassembled WGS sequence"/>
</dbReference>
<keyword evidence="4" id="KW-0677">Repeat</keyword>
<reference evidence="6" key="2">
    <citation type="submission" date="2019-06" db="EMBL/GenBank/DDBJ databases">
        <title>Genomics analysis of Aphanomyces spp. identifies a new class of oomycete effector associated with host adaptation.</title>
        <authorList>
            <person name="Gaulin E."/>
        </authorList>
    </citation>
    <scope>NUCLEOTIDE SEQUENCE</scope>
    <source>
        <strain evidence="6">CBS 578.67</strain>
    </source>
</reference>
<dbReference type="Pfam" id="PF00400">
    <property type="entry name" value="WD40"/>
    <property type="match status" value="3"/>
</dbReference>
<dbReference type="PROSITE" id="PS00678">
    <property type="entry name" value="WD_REPEATS_1"/>
    <property type="match status" value="2"/>
</dbReference>
<dbReference type="InterPro" id="IPR001680">
    <property type="entry name" value="WD40_rpt"/>
</dbReference>
<organism evidence="7 8">
    <name type="scientific">Aphanomyces stellatus</name>
    <dbReference type="NCBI Taxonomy" id="120398"/>
    <lineage>
        <taxon>Eukaryota</taxon>
        <taxon>Sar</taxon>
        <taxon>Stramenopiles</taxon>
        <taxon>Oomycota</taxon>
        <taxon>Saprolegniomycetes</taxon>
        <taxon>Saprolegniales</taxon>
        <taxon>Verrucalvaceae</taxon>
        <taxon>Aphanomyces</taxon>
    </lineage>
</organism>
<dbReference type="PROSITE" id="PS50294">
    <property type="entry name" value="WD_REPEATS_REGION"/>
    <property type="match status" value="3"/>
</dbReference>
<feature type="repeat" description="WD" evidence="5">
    <location>
        <begin position="289"/>
        <end position="325"/>
    </location>
</feature>
<accession>A0A485KDK9</accession>
<feature type="repeat" description="WD" evidence="5">
    <location>
        <begin position="158"/>
        <end position="200"/>
    </location>
</feature>
<dbReference type="AlphaFoldDB" id="A0A485KDK9"/>
<proteinExistence type="predicted"/>
<evidence type="ECO:0000313" key="7">
    <source>
        <dbReference type="EMBL" id="VFT82931.1"/>
    </source>
</evidence>
<dbReference type="EMBL" id="VJMH01002253">
    <property type="protein sequence ID" value="KAF0709471.1"/>
    <property type="molecule type" value="Genomic_DNA"/>
</dbReference>
<evidence type="ECO:0000313" key="8">
    <source>
        <dbReference type="Proteomes" id="UP000332933"/>
    </source>
</evidence>